<gene>
    <name evidence="2" type="ORF">MC7420_845</name>
</gene>
<dbReference type="SUPFAM" id="SSF55781">
    <property type="entry name" value="GAF domain-like"/>
    <property type="match status" value="3"/>
</dbReference>
<dbReference type="InterPro" id="IPR029016">
    <property type="entry name" value="GAF-like_dom_sf"/>
</dbReference>
<feature type="domain" description="GAF" evidence="1">
    <location>
        <begin position="516"/>
        <end position="699"/>
    </location>
</feature>
<dbReference type="InterPro" id="IPR003018">
    <property type="entry name" value="GAF"/>
</dbReference>
<evidence type="ECO:0000313" key="2">
    <source>
        <dbReference type="EMBL" id="EDX74971.1"/>
    </source>
</evidence>
<dbReference type="EMBL" id="DS989851">
    <property type="protein sequence ID" value="EDX74971.1"/>
    <property type="molecule type" value="Genomic_DNA"/>
</dbReference>
<dbReference type="InterPro" id="IPR045437">
    <property type="entry name" value="EAD8"/>
</dbReference>
<accession>B4VT08</accession>
<organism evidence="2 3">
    <name type="scientific">Coleofasciculus chthonoplastes PCC 7420</name>
    <dbReference type="NCBI Taxonomy" id="118168"/>
    <lineage>
        <taxon>Bacteria</taxon>
        <taxon>Bacillati</taxon>
        <taxon>Cyanobacteriota</taxon>
        <taxon>Cyanophyceae</taxon>
        <taxon>Coleofasciculales</taxon>
        <taxon>Coleofasciculaceae</taxon>
        <taxon>Coleofasciculus</taxon>
    </lineage>
</organism>
<dbReference type="HOGENOM" id="CLU_376729_0_0_3"/>
<dbReference type="OrthoDB" id="434800at2"/>
<dbReference type="AlphaFoldDB" id="B4VT08"/>
<reference evidence="2 3" key="1">
    <citation type="submission" date="2008-07" db="EMBL/GenBank/DDBJ databases">
        <authorList>
            <person name="Tandeau de Marsac N."/>
            <person name="Ferriera S."/>
            <person name="Johnson J."/>
            <person name="Kravitz S."/>
            <person name="Beeson K."/>
            <person name="Sutton G."/>
            <person name="Rogers Y.-H."/>
            <person name="Friedman R."/>
            <person name="Frazier M."/>
            <person name="Venter J.C."/>
        </authorList>
    </citation>
    <scope>NUCLEOTIDE SEQUENCE [LARGE SCALE GENOMIC DNA]</scope>
    <source>
        <strain evidence="2 3">PCC 7420</strain>
    </source>
</reference>
<dbReference type="SMART" id="SM00065">
    <property type="entry name" value="GAF"/>
    <property type="match status" value="3"/>
</dbReference>
<name>B4VT08_9CYAN</name>
<dbReference type="Proteomes" id="UP000003835">
    <property type="component" value="Unassembled WGS sequence"/>
</dbReference>
<evidence type="ECO:0000259" key="1">
    <source>
        <dbReference type="SMART" id="SM00065"/>
    </source>
</evidence>
<sequence length="736" mass="84349">MVHQEINIKKKCQLQQIITKSSLLQTADERRNFLSICGLDSSCGSVQLDQPSDKFFISLWSTLSKAYTTVENSERSALVVFLEYISRLDSSLHEEDKNFIQDIIGNYAPKPLDRNSIIDEESDKIILELKDIINNLKQEILKLGLDKVYNSGFNDIIYKALEHITSQMKKLFGADRITIYFLNETEKLSSIIADGSKSLEIQVRLGEGFAGKVAKEKKAKRSDRVECDSSSETKKQYKRTGYPTYNLLTYPLLDSEQKDLVAVIQLVNKLKYLDNSGVALAKRIDEYGFTEKDEERLNQFATKIRPILKEFQGFYKITQKFQEVIRFTQAMQNLSQKCHDLEETRQMVMRVAREFMGADRTTLWLTNHQTTELWAMFPSKNGSLQEKIVPVGEGYVGKTAKNRQFLNIRFDLYDDPESGKSKETDQETGYRTCSLMCMPVLSFDQELVGVLQLVNKIKPGVAIQYDAEEDLATNPPECFQDSFTQEDEKRMQALNNHIAAAIQKTNQSIADKGDNILFEFLNKIAELAKQELRADRVTFFLLDKQKQEFWSIIEDEEIGSIEIRLPHSQGIVGEAAKKNKGQFVNVADFYNDPRSHVAKEKEKITGYRTYNILAIPLFNTQNELVAVVEFLNKLKFAKSALNPNVSLSMRVDDKGFTNTDPKKFEEVSHIILKFIEGFNDLYKTIRKQQRESRLEQAIRLVSKSTPEPEEICMRVRKAAQRLVNADKGLAQSTRVL</sequence>
<dbReference type="Gene3D" id="3.30.450.40">
    <property type="match status" value="3"/>
</dbReference>
<dbReference type="eggNOG" id="COG2203">
    <property type="taxonomic scope" value="Bacteria"/>
</dbReference>
<dbReference type="STRING" id="118168.MC7420_845"/>
<dbReference type="Pfam" id="PF01590">
    <property type="entry name" value="GAF"/>
    <property type="match status" value="3"/>
</dbReference>
<protein>
    <submittedName>
        <fullName evidence="2">GAF domain protein</fullName>
    </submittedName>
</protein>
<keyword evidence="3" id="KW-1185">Reference proteome</keyword>
<proteinExistence type="predicted"/>
<feature type="domain" description="GAF" evidence="1">
    <location>
        <begin position="152"/>
        <end position="318"/>
    </location>
</feature>
<evidence type="ECO:0000313" key="3">
    <source>
        <dbReference type="Proteomes" id="UP000003835"/>
    </source>
</evidence>
<dbReference type="Pfam" id="PF19961">
    <property type="entry name" value="EAD8"/>
    <property type="match status" value="1"/>
</dbReference>
<feature type="domain" description="GAF" evidence="1">
    <location>
        <begin position="340"/>
        <end position="512"/>
    </location>
</feature>
<dbReference type="RefSeq" id="WP_006101791.1">
    <property type="nucleotide sequence ID" value="NZ_DS989851.1"/>
</dbReference>